<evidence type="ECO:0000313" key="5">
    <source>
        <dbReference type="EMBL" id="ETW97662.1"/>
    </source>
</evidence>
<protein>
    <recommendedName>
        <fullName evidence="4">SsuA/THI5-like domain-containing protein</fullName>
    </recommendedName>
</protein>
<keyword evidence="3" id="KW-0732">Signal</keyword>
<comment type="similarity">
    <text evidence="2">Belongs to the bacterial solute-binding protein SsuA/TauA family.</text>
</comment>
<proteinExistence type="inferred from homology"/>
<evidence type="ECO:0000256" key="1">
    <source>
        <dbReference type="ARBA" id="ARBA00004418"/>
    </source>
</evidence>
<dbReference type="AlphaFoldDB" id="W4LI52"/>
<accession>W4LI52</accession>
<dbReference type="HOGENOM" id="CLU_061540_1_0_7"/>
<dbReference type="EMBL" id="AZHW01000636">
    <property type="protein sequence ID" value="ETW97662.1"/>
    <property type="molecule type" value="Genomic_DNA"/>
</dbReference>
<evidence type="ECO:0000259" key="4">
    <source>
        <dbReference type="Pfam" id="PF09084"/>
    </source>
</evidence>
<gene>
    <name evidence="5" type="ORF">ETSY1_21740</name>
</gene>
<feature type="domain" description="SsuA/THI5-like" evidence="4">
    <location>
        <begin position="21"/>
        <end position="217"/>
    </location>
</feature>
<dbReference type="Pfam" id="PF09084">
    <property type="entry name" value="NMT1"/>
    <property type="match status" value="1"/>
</dbReference>
<dbReference type="Gene3D" id="3.40.190.10">
    <property type="entry name" value="Periplasmic binding protein-like II"/>
    <property type="match status" value="2"/>
</dbReference>
<dbReference type="GO" id="GO:0042597">
    <property type="term" value="C:periplasmic space"/>
    <property type="evidence" value="ECO:0007669"/>
    <property type="project" value="UniProtKB-SubCell"/>
</dbReference>
<comment type="subcellular location">
    <subcellularLocation>
        <location evidence="1">Periplasm</location>
    </subcellularLocation>
</comment>
<dbReference type="SUPFAM" id="SSF53850">
    <property type="entry name" value="Periplasmic binding protein-like II"/>
    <property type="match status" value="1"/>
</dbReference>
<dbReference type="PANTHER" id="PTHR30024">
    <property type="entry name" value="ALIPHATIC SULFONATES-BINDING PROTEIN-RELATED"/>
    <property type="match status" value="1"/>
</dbReference>
<evidence type="ECO:0000313" key="6">
    <source>
        <dbReference type="Proteomes" id="UP000019141"/>
    </source>
</evidence>
<organism evidence="5 6">
    <name type="scientific">Entotheonella factor</name>
    <dbReference type="NCBI Taxonomy" id="1429438"/>
    <lineage>
        <taxon>Bacteria</taxon>
        <taxon>Pseudomonadati</taxon>
        <taxon>Nitrospinota/Tectimicrobiota group</taxon>
        <taxon>Candidatus Tectimicrobiota</taxon>
        <taxon>Candidatus Entotheonellia</taxon>
        <taxon>Candidatus Entotheonellales</taxon>
        <taxon>Candidatus Entotheonellaceae</taxon>
        <taxon>Candidatus Entotheonella</taxon>
    </lineage>
</organism>
<evidence type="ECO:0000256" key="2">
    <source>
        <dbReference type="ARBA" id="ARBA00010742"/>
    </source>
</evidence>
<dbReference type="InterPro" id="IPR015168">
    <property type="entry name" value="SsuA/THI5"/>
</dbReference>
<dbReference type="PANTHER" id="PTHR30024:SF47">
    <property type="entry name" value="TAURINE-BINDING PERIPLASMIC PROTEIN"/>
    <property type="match status" value="1"/>
</dbReference>
<evidence type="ECO:0000256" key="3">
    <source>
        <dbReference type="ARBA" id="ARBA00022729"/>
    </source>
</evidence>
<sequence>MTTLRLMASRHSAFYSPLIGTIAGGFLQDEGFEPHYSPLPPGKTVAQLLTAGEIDVAQSAVSSSWAPLENGQQPPTVHFAQINERDGFFIAARGNTSAFSWDQLLSGGFMFVHGGQPQAMLAYAMHKQGIDLAQVNAINAGATAPMMDAWRGGQGDYFHEQGPCPQQLAHEAVAQIVASVGEVIGPVAFSSLSATREWLQRPEAARFMRAYRKSREWVNTATADEIAQAEQPFFPDVPHAVLSQTISTYQQLGCWNPEVTISPETYEAALDVFLHSKLITKRHPYEQVVVPPPQ</sequence>
<name>W4LI52_ENTF1</name>
<keyword evidence="6" id="KW-1185">Reference proteome</keyword>
<reference evidence="5 6" key="1">
    <citation type="journal article" date="2014" name="Nature">
        <title>An environmental bacterial taxon with a large and distinct metabolic repertoire.</title>
        <authorList>
            <person name="Wilson M.C."/>
            <person name="Mori T."/>
            <person name="Ruckert C."/>
            <person name="Uria A.R."/>
            <person name="Helf M.J."/>
            <person name="Takada K."/>
            <person name="Gernert C."/>
            <person name="Steffens U.A."/>
            <person name="Heycke N."/>
            <person name="Schmitt S."/>
            <person name="Rinke C."/>
            <person name="Helfrich E.J."/>
            <person name="Brachmann A.O."/>
            <person name="Gurgui C."/>
            <person name="Wakimoto T."/>
            <person name="Kracht M."/>
            <person name="Crusemann M."/>
            <person name="Hentschel U."/>
            <person name="Abe I."/>
            <person name="Matsunaga S."/>
            <person name="Kalinowski J."/>
            <person name="Takeyama H."/>
            <person name="Piel J."/>
        </authorList>
    </citation>
    <scope>NUCLEOTIDE SEQUENCE [LARGE SCALE GENOMIC DNA]</scope>
    <source>
        <strain evidence="6">TSY1</strain>
    </source>
</reference>
<dbReference type="Proteomes" id="UP000019141">
    <property type="component" value="Unassembled WGS sequence"/>
</dbReference>
<dbReference type="PATRIC" id="fig|1429438.4.peg.4206"/>
<comment type="caution">
    <text evidence="5">The sequence shown here is derived from an EMBL/GenBank/DDBJ whole genome shotgun (WGS) entry which is preliminary data.</text>
</comment>